<name>A0A4C1WST0_EUMVA</name>
<organism evidence="1 2">
    <name type="scientific">Eumeta variegata</name>
    <name type="common">Bagworm moth</name>
    <name type="synonym">Eumeta japonica</name>
    <dbReference type="NCBI Taxonomy" id="151549"/>
    <lineage>
        <taxon>Eukaryota</taxon>
        <taxon>Metazoa</taxon>
        <taxon>Ecdysozoa</taxon>
        <taxon>Arthropoda</taxon>
        <taxon>Hexapoda</taxon>
        <taxon>Insecta</taxon>
        <taxon>Pterygota</taxon>
        <taxon>Neoptera</taxon>
        <taxon>Endopterygota</taxon>
        <taxon>Lepidoptera</taxon>
        <taxon>Glossata</taxon>
        <taxon>Ditrysia</taxon>
        <taxon>Tineoidea</taxon>
        <taxon>Psychidae</taxon>
        <taxon>Oiketicinae</taxon>
        <taxon>Eumeta</taxon>
    </lineage>
</organism>
<dbReference type="AlphaFoldDB" id="A0A4C1WST0"/>
<evidence type="ECO:0000313" key="2">
    <source>
        <dbReference type="Proteomes" id="UP000299102"/>
    </source>
</evidence>
<dbReference type="EMBL" id="BGZK01000649">
    <property type="protein sequence ID" value="GBP54546.1"/>
    <property type="molecule type" value="Genomic_DNA"/>
</dbReference>
<accession>A0A4C1WST0</accession>
<gene>
    <name evidence="1" type="ORF">EVAR_43418_1</name>
</gene>
<comment type="caution">
    <text evidence="1">The sequence shown here is derived from an EMBL/GenBank/DDBJ whole genome shotgun (WGS) entry which is preliminary data.</text>
</comment>
<evidence type="ECO:0000313" key="1">
    <source>
        <dbReference type="EMBL" id="GBP54546.1"/>
    </source>
</evidence>
<reference evidence="1 2" key="1">
    <citation type="journal article" date="2019" name="Commun. Biol.">
        <title>The bagworm genome reveals a unique fibroin gene that provides high tensile strength.</title>
        <authorList>
            <person name="Kono N."/>
            <person name="Nakamura H."/>
            <person name="Ohtoshi R."/>
            <person name="Tomita M."/>
            <person name="Numata K."/>
            <person name="Arakawa K."/>
        </authorList>
    </citation>
    <scope>NUCLEOTIDE SEQUENCE [LARGE SCALE GENOMIC DNA]</scope>
</reference>
<keyword evidence="2" id="KW-1185">Reference proteome</keyword>
<proteinExistence type="predicted"/>
<dbReference type="Proteomes" id="UP000299102">
    <property type="component" value="Unassembled WGS sequence"/>
</dbReference>
<protein>
    <submittedName>
        <fullName evidence="1">Uncharacterized protein</fullName>
    </submittedName>
</protein>
<sequence length="181" mass="20689">MRSILGTACEVDHCLDFFFIKPPRRSRRPAKRRLLRGDAYTGAPSRGIVTFYPGGLRDRFPITRSTERALFSGDHPSKCTDRVRRCLTSVIARKPGAFSVHRILNVKINSTFEQPSWPLLKGKNCSDHFIALTQQSGYLHCIFFPERKILISMVMSFENVPYRGNETGQTLKWPGKWCLSP</sequence>